<dbReference type="STRING" id="4432.A0A1U7YU37"/>
<keyword evidence="4" id="KW-1015">Disulfide bond</keyword>
<keyword evidence="2" id="KW-0372">Hormone</keyword>
<dbReference type="RefSeq" id="XP_010241287.1">
    <property type="nucleotide sequence ID" value="XM_010242985.2"/>
</dbReference>
<dbReference type="OrthoDB" id="1863600at2759"/>
<keyword evidence="3" id="KW-0732">Signal</keyword>
<evidence type="ECO:0000256" key="3">
    <source>
        <dbReference type="ARBA" id="ARBA00022729"/>
    </source>
</evidence>
<proteinExistence type="inferred from homology"/>
<dbReference type="GO" id="GO:0005179">
    <property type="term" value="F:hormone activity"/>
    <property type="evidence" value="ECO:0007669"/>
    <property type="project" value="UniProtKB-KW"/>
</dbReference>
<name>A0A1U7YU37_NELNU</name>
<dbReference type="GO" id="GO:0019722">
    <property type="term" value="P:calcium-mediated signaling"/>
    <property type="evidence" value="ECO:0000318"/>
    <property type="project" value="GO_Central"/>
</dbReference>
<evidence type="ECO:0000256" key="2">
    <source>
        <dbReference type="ARBA" id="ARBA00022702"/>
    </source>
</evidence>
<comment type="similarity">
    <text evidence="1">Belongs to the plant rapid alkalinization factor (RALF) family.</text>
</comment>
<keyword evidence="5" id="KW-1185">Reference proteome</keyword>
<evidence type="ECO:0000313" key="5">
    <source>
        <dbReference type="Proteomes" id="UP000189703"/>
    </source>
</evidence>
<dbReference type="eggNOG" id="ENOG502S5XY">
    <property type="taxonomic scope" value="Eukaryota"/>
</dbReference>
<dbReference type="PANTHER" id="PTHR33136">
    <property type="entry name" value="RAPID ALKALINIZATION FACTOR-LIKE"/>
    <property type="match status" value="1"/>
</dbReference>
<dbReference type="AlphaFoldDB" id="A0A1U7YU37"/>
<organism evidence="5 6">
    <name type="scientific">Nelumbo nucifera</name>
    <name type="common">Sacred lotus</name>
    <dbReference type="NCBI Taxonomy" id="4432"/>
    <lineage>
        <taxon>Eukaryota</taxon>
        <taxon>Viridiplantae</taxon>
        <taxon>Streptophyta</taxon>
        <taxon>Embryophyta</taxon>
        <taxon>Tracheophyta</taxon>
        <taxon>Spermatophyta</taxon>
        <taxon>Magnoliopsida</taxon>
        <taxon>Proteales</taxon>
        <taxon>Nelumbonaceae</taxon>
        <taxon>Nelumbo</taxon>
    </lineage>
</organism>
<dbReference type="PANTHER" id="PTHR33136:SF89">
    <property type="entry name" value="PROTEIN RALF-LIKE 19"/>
    <property type="match status" value="1"/>
</dbReference>
<evidence type="ECO:0000313" key="6">
    <source>
        <dbReference type="RefSeq" id="XP_010241287.1"/>
    </source>
</evidence>
<reference evidence="6" key="1">
    <citation type="submission" date="2025-08" db="UniProtKB">
        <authorList>
            <consortium name="RefSeq"/>
        </authorList>
    </citation>
    <scope>IDENTIFICATION</scope>
</reference>
<evidence type="ECO:0000256" key="1">
    <source>
        <dbReference type="ARBA" id="ARBA00009178"/>
    </source>
</evidence>
<dbReference type="Proteomes" id="UP000189703">
    <property type="component" value="Unplaced"/>
</dbReference>
<dbReference type="Pfam" id="PF05498">
    <property type="entry name" value="RALF"/>
    <property type="match status" value="1"/>
</dbReference>
<dbReference type="GeneID" id="104585937"/>
<sequence length="128" mass="14282">MALRLSLVLLVLVLALVAECSSADSYWDLNHSSGSARGDGLFAAPRTTCNGRVGDCIDESEEMMDPSGHKRGRQLFKTNKFISYEALKKNKVPCPRPGDSYYNCRKSKTVNPYRRGCSVITYCQRIII</sequence>
<dbReference type="OMA" id="ITNCARE"/>
<gene>
    <name evidence="6" type="primary">LOC104585937</name>
</gene>
<protein>
    <submittedName>
        <fullName evidence="6">Protein RALF-like 19</fullName>
    </submittedName>
</protein>
<evidence type="ECO:0000256" key="4">
    <source>
        <dbReference type="ARBA" id="ARBA00023157"/>
    </source>
</evidence>
<dbReference type="KEGG" id="nnu:104585937"/>
<accession>A0A1U7YU37</accession>
<dbReference type="InterPro" id="IPR008801">
    <property type="entry name" value="RALF"/>
</dbReference>